<dbReference type="Proteomes" id="UP001497516">
    <property type="component" value="Chromosome 10"/>
</dbReference>
<dbReference type="AlphaFoldDB" id="A0AAV2CWM2"/>
<dbReference type="GO" id="GO:0005739">
    <property type="term" value="C:mitochondrion"/>
    <property type="evidence" value="ECO:0007669"/>
    <property type="project" value="TreeGrafter"/>
</dbReference>
<organism evidence="4 5">
    <name type="scientific">Linum trigynum</name>
    <dbReference type="NCBI Taxonomy" id="586398"/>
    <lineage>
        <taxon>Eukaryota</taxon>
        <taxon>Viridiplantae</taxon>
        <taxon>Streptophyta</taxon>
        <taxon>Embryophyta</taxon>
        <taxon>Tracheophyta</taxon>
        <taxon>Spermatophyta</taxon>
        <taxon>Magnoliopsida</taxon>
        <taxon>eudicotyledons</taxon>
        <taxon>Gunneridae</taxon>
        <taxon>Pentapetalae</taxon>
        <taxon>rosids</taxon>
        <taxon>fabids</taxon>
        <taxon>Malpighiales</taxon>
        <taxon>Linaceae</taxon>
        <taxon>Linum</taxon>
    </lineage>
</organism>
<dbReference type="InterPro" id="IPR044638">
    <property type="entry name" value="ALDH7A1-like"/>
</dbReference>
<keyword evidence="3" id="KW-0520">NAD</keyword>
<dbReference type="EMBL" id="OZ034814">
    <property type="protein sequence ID" value="CAL1360263.1"/>
    <property type="molecule type" value="Genomic_DNA"/>
</dbReference>
<gene>
    <name evidence="4" type="ORF">LTRI10_LOCUS7709</name>
</gene>
<dbReference type="PANTHER" id="PTHR43521:SF7">
    <property type="entry name" value="DELTA-1-PYRROLINE-5-CARBOXYLATE DEHYDROGENASE 12A1, MITOCHONDRIAL"/>
    <property type="match status" value="1"/>
</dbReference>
<dbReference type="PANTHER" id="PTHR43521">
    <property type="entry name" value="ALPHA-AMINOADIPIC SEMIALDEHYDE DEHYDROGENASE"/>
    <property type="match status" value="1"/>
</dbReference>
<dbReference type="GO" id="GO:0003842">
    <property type="term" value="F:L-glutamate gamma-semialdehyde dehydrogenase activity"/>
    <property type="evidence" value="ECO:0007669"/>
    <property type="project" value="TreeGrafter"/>
</dbReference>
<sequence>MYRSAVAARLLRDTAAAQKGPGWLSSLNHSRQFAHSLPFATVDAEELSGARPAEVQNRVQGKWGGSSRWNTIVDPFNEEPFIRVAEVDEKGIRPFVESLSNCPKHGLHNPFKLPERYLLYGNISSKAGHMLSLPKVIDFFARIIQRVSPKSYQQAPLWTKFKSCDGIKVGTWLFKQA</sequence>
<evidence type="ECO:0000313" key="5">
    <source>
        <dbReference type="Proteomes" id="UP001497516"/>
    </source>
</evidence>
<evidence type="ECO:0000256" key="2">
    <source>
        <dbReference type="ARBA" id="ARBA00023002"/>
    </source>
</evidence>
<reference evidence="4 5" key="1">
    <citation type="submission" date="2024-04" db="EMBL/GenBank/DDBJ databases">
        <authorList>
            <person name="Fracassetti M."/>
        </authorList>
    </citation>
    <scope>NUCLEOTIDE SEQUENCE [LARGE SCALE GENOMIC DNA]</scope>
</reference>
<accession>A0AAV2CWM2</accession>
<evidence type="ECO:0000256" key="3">
    <source>
        <dbReference type="ARBA" id="ARBA00023027"/>
    </source>
</evidence>
<name>A0AAV2CWM2_9ROSI</name>
<dbReference type="GO" id="GO:0010133">
    <property type="term" value="P:L-proline catabolic process to L-glutamate"/>
    <property type="evidence" value="ECO:0007669"/>
    <property type="project" value="TreeGrafter"/>
</dbReference>
<proteinExistence type="inferred from homology"/>
<protein>
    <submittedName>
        <fullName evidence="4">Uncharacterized protein</fullName>
    </submittedName>
</protein>
<keyword evidence="2" id="KW-0560">Oxidoreductase</keyword>
<dbReference type="GO" id="GO:0004029">
    <property type="term" value="F:aldehyde dehydrogenase (NAD+) activity"/>
    <property type="evidence" value="ECO:0007669"/>
    <property type="project" value="InterPro"/>
</dbReference>
<evidence type="ECO:0000313" key="4">
    <source>
        <dbReference type="EMBL" id="CAL1360263.1"/>
    </source>
</evidence>
<keyword evidence="5" id="KW-1185">Reference proteome</keyword>
<evidence type="ECO:0000256" key="1">
    <source>
        <dbReference type="ARBA" id="ARBA00009986"/>
    </source>
</evidence>
<comment type="similarity">
    <text evidence="1">Belongs to the aldehyde dehydrogenase family.</text>
</comment>